<organism evidence="1 2">
    <name type="scientific">Coniosporium uncinatum</name>
    <dbReference type="NCBI Taxonomy" id="93489"/>
    <lineage>
        <taxon>Eukaryota</taxon>
        <taxon>Fungi</taxon>
        <taxon>Dikarya</taxon>
        <taxon>Ascomycota</taxon>
        <taxon>Pezizomycotina</taxon>
        <taxon>Dothideomycetes</taxon>
        <taxon>Dothideomycetes incertae sedis</taxon>
        <taxon>Coniosporium</taxon>
    </lineage>
</organism>
<reference evidence="1" key="1">
    <citation type="submission" date="2024-09" db="EMBL/GenBank/DDBJ databases">
        <title>Black Yeasts Isolated from many extreme environments.</title>
        <authorList>
            <person name="Coleine C."/>
            <person name="Stajich J.E."/>
            <person name="Selbmann L."/>
        </authorList>
    </citation>
    <scope>NUCLEOTIDE SEQUENCE</scope>
    <source>
        <strain evidence="1">CCFEE 5737</strain>
    </source>
</reference>
<sequence length="92" mass="10428">ELKLGGFIELCGWLPLRAQIDKYTKDRKLTSEAPRKSLNSDTLNTPVFLGHARDDDIVLIANGRTLRDSLKSLGMNVAWREYEDGGHWLNES</sequence>
<dbReference type="Proteomes" id="UP001186974">
    <property type="component" value="Unassembled WGS sequence"/>
</dbReference>
<name>A0ACC3DPW0_9PEZI</name>
<evidence type="ECO:0000313" key="1">
    <source>
        <dbReference type="EMBL" id="KAK3078718.1"/>
    </source>
</evidence>
<evidence type="ECO:0000313" key="2">
    <source>
        <dbReference type="Proteomes" id="UP001186974"/>
    </source>
</evidence>
<protein>
    <submittedName>
        <fullName evidence="1">Uncharacterized protein</fullName>
    </submittedName>
</protein>
<accession>A0ACC3DPW0</accession>
<proteinExistence type="predicted"/>
<feature type="non-terminal residue" evidence="1">
    <location>
        <position position="1"/>
    </location>
</feature>
<dbReference type="EMBL" id="JAWDJW010001668">
    <property type="protein sequence ID" value="KAK3078718.1"/>
    <property type="molecule type" value="Genomic_DNA"/>
</dbReference>
<keyword evidence="2" id="KW-1185">Reference proteome</keyword>
<comment type="caution">
    <text evidence="1">The sequence shown here is derived from an EMBL/GenBank/DDBJ whole genome shotgun (WGS) entry which is preliminary data.</text>
</comment>
<gene>
    <name evidence="1" type="ORF">LTS18_006801</name>
</gene>